<dbReference type="OMA" id="LIDISWH"/>
<proteinExistence type="predicted"/>
<dbReference type="AlphaFoldDB" id="T1I3C9"/>
<dbReference type="VEuPathDB" id="VectorBase:RPRC010798"/>
<dbReference type="Proteomes" id="UP000015103">
    <property type="component" value="Unassembled WGS sequence"/>
</dbReference>
<evidence type="ECO:0000313" key="2">
    <source>
        <dbReference type="Proteomes" id="UP000015103"/>
    </source>
</evidence>
<keyword evidence="2" id="KW-1185">Reference proteome</keyword>
<accession>T1I3C9</accession>
<dbReference type="EMBL" id="ACPB03003290">
    <property type="status" value="NOT_ANNOTATED_CDS"/>
    <property type="molecule type" value="Genomic_DNA"/>
</dbReference>
<organism evidence="1 2">
    <name type="scientific">Rhodnius prolixus</name>
    <name type="common">Triatomid bug</name>
    <dbReference type="NCBI Taxonomy" id="13249"/>
    <lineage>
        <taxon>Eukaryota</taxon>
        <taxon>Metazoa</taxon>
        <taxon>Ecdysozoa</taxon>
        <taxon>Arthropoda</taxon>
        <taxon>Hexapoda</taxon>
        <taxon>Insecta</taxon>
        <taxon>Pterygota</taxon>
        <taxon>Neoptera</taxon>
        <taxon>Paraneoptera</taxon>
        <taxon>Hemiptera</taxon>
        <taxon>Heteroptera</taxon>
        <taxon>Panheteroptera</taxon>
        <taxon>Cimicomorpha</taxon>
        <taxon>Reduviidae</taxon>
        <taxon>Triatominae</taxon>
        <taxon>Rhodnius</taxon>
    </lineage>
</organism>
<sequence length="351" mass="40261">MCEAHMMRVSYSQITSLLQKFTPGELKSLIPVLFSEIGWDAVSSSIRKNRLSCQSKFIAMTTTSLYEATNPTTEDLQIIFWALQFFDKIHHNSQDWHGIQLANEFEEVSETHVIERNIIRAFRTEARDAEVMLKVDDDLIYIMTVEKKTSPKGVKYGKPFFFVHNFRLNEPYGFYSPKATGYEDYLTFCCKGLGYENYEEILLFGNDIISLFGMIERDVNASRSLQVVKDFKPVTVVEEDAVVDFTLSSERARYAEEVLPGLTNLQTYTVQANNEWRGAPYLPEMEGIKVDSAITFTSAAPNVNVEDMFKEMIKRGMVHLPLPAYIANFPHVPRNTVELREDESHFSDDSN</sequence>
<dbReference type="eggNOG" id="ENOG502SDH2">
    <property type="taxonomic scope" value="Eukaryota"/>
</dbReference>
<dbReference type="InParanoid" id="T1I3C9"/>
<name>T1I3C9_RHOPR</name>
<evidence type="ECO:0000313" key="1">
    <source>
        <dbReference type="EnsemblMetazoa" id="RPRC010798-PA"/>
    </source>
</evidence>
<protein>
    <submittedName>
        <fullName evidence="1">Uncharacterized protein</fullName>
    </submittedName>
</protein>
<reference evidence="1" key="1">
    <citation type="submission" date="2015-05" db="UniProtKB">
        <authorList>
            <consortium name="EnsemblMetazoa"/>
        </authorList>
    </citation>
    <scope>IDENTIFICATION</scope>
</reference>
<dbReference type="HOGENOM" id="CLU_790660_0_0_1"/>
<dbReference type="EnsemblMetazoa" id="RPRC010798-RA">
    <property type="protein sequence ID" value="RPRC010798-PA"/>
    <property type="gene ID" value="RPRC010798"/>
</dbReference>